<dbReference type="PANTHER" id="PTHR23511">
    <property type="entry name" value="SYNAPTIC VESICLE GLYCOPROTEIN 2"/>
    <property type="match status" value="1"/>
</dbReference>
<feature type="transmembrane region" description="Helical" evidence="6">
    <location>
        <begin position="264"/>
        <end position="285"/>
    </location>
</feature>
<dbReference type="Gene3D" id="1.20.1250.20">
    <property type="entry name" value="MFS general substrate transporter like domains"/>
    <property type="match status" value="1"/>
</dbReference>
<dbReference type="InterPro" id="IPR005829">
    <property type="entry name" value="Sugar_transporter_CS"/>
</dbReference>
<sequence>MSEKHSVPGASETGMPELPLNAFVRRLTLLSAMGVFLDGYDLTIISVALLFIIPHFHPSATLLGMVGAAAVAGMFVGSLVFGNLSDRFGRRTMYLLDLLFFVVFAILSALSQNITELIVFRFLLGIGIGADYPVSSALTAEFSPTKKRGLLLVATIASYQVGAVVAYLVGLALIPLGPDAWRWMLASGAVPALLVMWSRRSIPESPRWLIRAGKVAEGQEVYRSIGHAALQQTVEANKTTQREQNAKPKTSELGDFRRLFRKDLIRMTVFTALTWFLFDSGAYAFSVFYPTIFKSLKGSTIESSVLASAIIAAVAFVGIILDLLLVDRVGRKYLQAVGLLGLGLMFILLSVITPGFSVFVILFMIMYIFLQAPAQMTYLFSVEVFPTSVRATGQGFATAISRLGGLMGIFIFPLLMKDMGLSTGVRILGIAVLLAFILTVWLAPETRNQPLSDN</sequence>
<dbReference type="PANTHER" id="PTHR23511:SF34">
    <property type="entry name" value="SYNAPTIC VESICLE GLYCOPROTEIN 2"/>
    <property type="match status" value="1"/>
</dbReference>
<feature type="transmembrane region" description="Helical" evidence="6">
    <location>
        <begin position="395"/>
        <end position="415"/>
    </location>
</feature>
<dbReference type="InterPro" id="IPR005828">
    <property type="entry name" value="MFS_sugar_transport-like"/>
</dbReference>
<dbReference type="Pfam" id="PF00083">
    <property type="entry name" value="Sugar_tr"/>
    <property type="match status" value="1"/>
</dbReference>
<dbReference type="AlphaFoldDB" id="A0A2T2WR55"/>
<keyword evidence="4 6" id="KW-1133">Transmembrane helix</keyword>
<evidence type="ECO:0000313" key="9">
    <source>
        <dbReference type="Proteomes" id="UP000242699"/>
    </source>
</evidence>
<keyword evidence="2" id="KW-0813">Transport</keyword>
<keyword evidence="3 6" id="KW-0812">Transmembrane</keyword>
<comment type="caution">
    <text evidence="8">The sequence shown here is derived from an EMBL/GenBank/DDBJ whole genome shotgun (WGS) entry which is preliminary data.</text>
</comment>
<feature type="transmembrane region" description="Helical" evidence="6">
    <location>
        <begin position="150"/>
        <end position="174"/>
    </location>
</feature>
<feature type="transmembrane region" description="Helical" evidence="6">
    <location>
        <begin position="337"/>
        <end position="370"/>
    </location>
</feature>
<evidence type="ECO:0000256" key="3">
    <source>
        <dbReference type="ARBA" id="ARBA00022692"/>
    </source>
</evidence>
<dbReference type="GO" id="GO:0022857">
    <property type="term" value="F:transmembrane transporter activity"/>
    <property type="evidence" value="ECO:0007669"/>
    <property type="project" value="InterPro"/>
</dbReference>
<feature type="transmembrane region" description="Helical" evidence="6">
    <location>
        <begin position="94"/>
        <end position="112"/>
    </location>
</feature>
<evidence type="ECO:0000256" key="1">
    <source>
        <dbReference type="ARBA" id="ARBA00004651"/>
    </source>
</evidence>
<dbReference type="EMBL" id="PXYT01000069">
    <property type="protein sequence ID" value="PSR24725.1"/>
    <property type="molecule type" value="Genomic_DNA"/>
</dbReference>
<feature type="transmembrane region" description="Helical" evidence="6">
    <location>
        <begin position="305"/>
        <end position="325"/>
    </location>
</feature>
<dbReference type="PROSITE" id="PS00217">
    <property type="entry name" value="SUGAR_TRANSPORT_2"/>
    <property type="match status" value="1"/>
</dbReference>
<evidence type="ECO:0000256" key="4">
    <source>
        <dbReference type="ARBA" id="ARBA00022989"/>
    </source>
</evidence>
<feature type="transmembrane region" description="Helical" evidence="6">
    <location>
        <begin position="180"/>
        <end position="197"/>
    </location>
</feature>
<feature type="transmembrane region" description="Helical" evidence="6">
    <location>
        <begin position="427"/>
        <end position="444"/>
    </location>
</feature>
<protein>
    <submittedName>
        <fullName evidence="8">MFS transporter</fullName>
    </submittedName>
</protein>
<organism evidence="8 9">
    <name type="scientific">Sulfobacillus benefaciens</name>
    <dbReference type="NCBI Taxonomy" id="453960"/>
    <lineage>
        <taxon>Bacteria</taxon>
        <taxon>Bacillati</taxon>
        <taxon>Bacillota</taxon>
        <taxon>Clostridia</taxon>
        <taxon>Eubacteriales</taxon>
        <taxon>Clostridiales Family XVII. Incertae Sedis</taxon>
        <taxon>Sulfobacillus</taxon>
    </lineage>
</organism>
<proteinExistence type="predicted"/>
<evidence type="ECO:0000256" key="2">
    <source>
        <dbReference type="ARBA" id="ARBA00022448"/>
    </source>
</evidence>
<evidence type="ECO:0000256" key="6">
    <source>
        <dbReference type="SAM" id="Phobius"/>
    </source>
</evidence>
<comment type="subcellular location">
    <subcellularLocation>
        <location evidence="1">Cell membrane</location>
        <topology evidence="1">Multi-pass membrane protein</topology>
    </subcellularLocation>
</comment>
<reference evidence="8 9" key="1">
    <citation type="journal article" date="2014" name="BMC Genomics">
        <title>Comparison of environmental and isolate Sulfobacillus genomes reveals diverse carbon, sulfur, nitrogen, and hydrogen metabolisms.</title>
        <authorList>
            <person name="Justice N.B."/>
            <person name="Norman A."/>
            <person name="Brown C.T."/>
            <person name="Singh A."/>
            <person name="Thomas B.C."/>
            <person name="Banfield J.F."/>
        </authorList>
    </citation>
    <scope>NUCLEOTIDE SEQUENCE [LARGE SCALE GENOMIC DNA]</scope>
    <source>
        <strain evidence="8">AMDSBA1</strain>
    </source>
</reference>
<evidence type="ECO:0000313" key="8">
    <source>
        <dbReference type="EMBL" id="PSR24725.1"/>
    </source>
</evidence>
<dbReference type="InterPro" id="IPR020846">
    <property type="entry name" value="MFS_dom"/>
</dbReference>
<feature type="transmembrane region" description="Helical" evidence="6">
    <location>
        <begin position="118"/>
        <end position="138"/>
    </location>
</feature>
<gene>
    <name evidence="8" type="ORF">C7B43_18395</name>
</gene>
<dbReference type="InterPro" id="IPR036259">
    <property type="entry name" value="MFS_trans_sf"/>
</dbReference>
<dbReference type="GO" id="GO:0005886">
    <property type="term" value="C:plasma membrane"/>
    <property type="evidence" value="ECO:0007669"/>
    <property type="project" value="UniProtKB-SubCell"/>
</dbReference>
<dbReference type="Proteomes" id="UP000242699">
    <property type="component" value="Unassembled WGS sequence"/>
</dbReference>
<evidence type="ECO:0000259" key="7">
    <source>
        <dbReference type="PROSITE" id="PS50850"/>
    </source>
</evidence>
<accession>A0A2T2WR55</accession>
<feature type="transmembrane region" description="Helical" evidence="6">
    <location>
        <begin position="62"/>
        <end position="82"/>
    </location>
</feature>
<name>A0A2T2WR55_9FIRM</name>
<evidence type="ECO:0000256" key="5">
    <source>
        <dbReference type="ARBA" id="ARBA00023136"/>
    </source>
</evidence>
<feature type="transmembrane region" description="Helical" evidence="6">
    <location>
        <begin position="35"/>
        <end position="56"/>
    </location>
</feature>
<keyword evidence="5 6" id="KW-0472">Membrane</keyword>
<dbReference type="PROSITE" id="PS50850">
    <property type="entry name" value="MFS"/>
    <property type="match status" value="1"/>
</dbReference>
<dbReference type="SUPFAM" id="SSF103473">
    <property type="entry name" value="MFS general substrate transporter"/>
    <property type="match status" value="1"/>
</dbReference>
<feature type="domain" description="Major facilitator superfamily (MFS) profile" evidence="7">
    <location>
        <begin position="27"/>
        <end position="447"/>
    </location>
</feature>